<gene>
    <name evidence="2" type="ORF">GKA01_24640</name>
</gene>
<evidence type="ECO:0000313" key="2">
    <source>
        <dbReference type="EMBL" id="GEK97267.1"/>
    </source>
</evidence>
<organism evidence="2 3">
    <name type="scientific">Gluconobacter kanchanaburiensis NBRC 103587</name>
    <dbReference type="NCBI Taxonomy" id="1307948"/>
    <lineage>
        <taxon>Bacteria</taxon>
        <taxon>Pseudomonadati</taxon>
        <taxon>Pseudomonadota</taxon>
        <taxon>Alphaproteobacteria</taxon>
        <taxon>Acetobacterales</taxon>
        <taxon>Acetobacteraceae</taxon>
        <taxon>Gluconobacter</taxon>
    </lineage>
</organism>
<proteinExistence type="predicted"/>
<dbReference type="InterPro" id="IPR012373">
    <property type="entry name" value="Ferrdict_sens_TM"/>
</dbReference>
<dbReference type="EMBL" id="BJVA01000020">
    <property type="protein sequence ID" value="GEK97267.1"/>
    <property type="molecule type" value="Genomic_DNA"/>
</dbReference>
<dbReference type="AlphaFoldDB" id="A0A511BHJ5"/>
<dbReference type="GO" id="GO:0016989">
    <property type="term" value="F:sigma factor antagonist activity"/>
    <property type="evidence" value="ECO:0007669"/>
    <property type="project" value="TreeGrafter"/>
</dbReference>
<dbReference type="PANTHER" id="PTHR30273">
    <property type="entry name" value="PERIPLASMIC SIGNAL SENSOR AND SIGMA FACTOR ACTIVATOR FECR-RELATED"/>
    <property type="match status" value="1"/>
</dbReference>
<dbReference type="Pfam" id="PF16220">
    <property type="entry name" value="DUF4880"/>
    <property type="match status" value="1"/>
</dbReference>
<name>A0A511BHJ5_9PROT</name>
<dbReference type="RefSeq" id="WP_146863559.1">
    <property type="nucleotide sequence ID" value="NZ_BARK01000015.1"/>
</dbReference>
<evidence type="ECO:0000313" key="3">
    <source>
        <dbReference type="Proteomes" id="UP000321079"/>
    </source>
</evidence>
<dbReference type="Proteomes" id="UP000321079">
    <property type="component" value="Unassembled WGS sequence"/>
</dbReference>
<keyword evidence="3" id="KW-1185">Reference proteome</keyword>
<protein>
    <recommendedName>
        <fullName evidence="1">FecR N-terminal domain-containing protein</fullName>
    </recommendedName>
</protein>
<dbReference type="InterPro" id="IPR032623">
    <property type="entry name" value="FecR_N"/>
</dbReference>
<comment type="caution">
    <text evidence="2">The sequence shown here is derived from an EMBL/GenBank/DDBJ whole genome shotgun (WGS) entry which is preliminary data.</text>
</comment>
<feature type="domain" description="FecR N-terminal" evidence="1">
    <location>
        <begin position="15"/>
        <end position="55"/>
    </location>
</feature>
<dbReference type="OrthoDB" id="7462608at2"/>
<dbReference type="PANTHER" id="PTHR30273:SF2">
    <property type="entry name" value="PROTEIN FECR"/>
    <property type="match status" value="1"/>
</dbReference>
<sequence length="332" mass="36121">MTGKELKGNPVDAIAFEWVARSDRAPLHDAERAALKAWLEQDVRHRGAFIRARALWASAERLAAFQGMSSSPVSLPCVPLPVTRPLAASVSRRETRLTTGRRSFVRMAIAAGMAGMALVPGSPAEAARVYQARDGLMHLHDAHWGDILLDQGALLRVREGRGQPCLDLLEGQVHLIAGNTDMQLNMNGLSLVLPRAASLMAHAGSGESDALVMAGNISARCAGERTGRLLHACDWIRYDHRHVSIKKVSRNDIDRLTAWSRGLLEFRSVEVVSAIAQINRYNARKIALKNSRLGGERISGVFSLNDPEAFARVLGEIFGAEILMSSGGITLR</sequence>
<reference evidence="2 3" key="1">
    <citation type="submission" date="2019-07" db="EMBL/GenBank/DDBJ databases">
        <title>Whole genome shotgun sequence of Gluconobacter kanchanaburiensis NBRC 103587.</title>
        <authorList>
            <person name="Hosoyama A."/>
            <person name="Uohara A."/>
            <person name="Ohji S."/>
            <person name="Ichikawa N."/>
        </authorList>
    </citation>
    <scope>NUCLEOTIDE SEQUENCE [LARGE SCALE GENOMIC DNA]</scope>
    <source>
        <strain evidence="2 3">NBRC 103587</strain>
    </source>
</reference>
<evidence type="ECO:0000259" key="1">
    <source>
        <dbReference type="Pfam" id="PF16220"/>
    </source>
</evidence>
<accession>A0A511BHJ5</accession>